<dbReference type="Pfam" id="PF00078">
    <property type="entry name" value="RVT_1"/>
    <property type="match status" value="1"/>
</dbReference>
<dbReference type="Proteomes" id="UP001274896">
    <property type="component" value="Unassembled WGS sequence"/>
</dbReference>
<evidence type="ECO:0000259" key="8">
    <source>
        <dbReference type="PROSITE" id="PS51406"/>
    </source>
</evidence>
<dbReference type="CDD" id="cd00087">
    <property type="entry name" value="FReD"/>
    <property type="match status" value="1"/>
</dbReference>
<dbReference type="InterPro" id="IPR043502">
    <property type="entry name" value="DNA/RNA_pol_sf"/>
</dbReference>
<accession>A0AAE0QHX0</accession>
<dbReference type="FunFam" id="3.90.215.10:FF:000001">
    <property type="entry name" value="Tenascin isoform 1"/>
    <property type="match status" value="1"/>
</dbReference>
<dbReference type="PROSITE" id="PS50878">
    <property type="entry name" value="RT_POL"/>
    <property type="match status" value="1"/>
</dbReference>
<feature type="domain" description="Reverse transcriptase" evidence="7">
    <location>
        <begin position="1"/>
        <end position="218"/>
    </location>
</feature>
<evidence type="ECO:0000259" key="7">
    <source>
        <dbReference type="PROSITE" id="PS50878"/>
    </source>
</evidence>
<evidence type="ECO:0000256" key="1">
    <source>
        <dbReference type="ARBA" id="ARBA00004613"/>
    </source>
</evidence>
<name>A0AAE0QHX0_9TELE</name>
<dbReference type="PANTHER" id="PTHR47221:SF5">
    <property type="entry name" value="FIBRINOGEN C-TERMINAL DOMAIN-CONTAINING PROTEIN"/>
    <property type="match status" value="1"/>
</dbReference>
<dbReference type="GO" id="GO:0042730">
    <property type="term" value="P:fibrinolysis"/>
    <property type="evidence" value="ECO:0007669"/>
    <property type="project" value="TreeGrafter"/>
</dbReference>
<dbReference type="GO" id="GO:0034116">
    <property type="term" value="P:positive regulation of heterotypic cell-cell adhesion"/>
    <property type="evidence" value="ECO:0007669"/>
    <property type="project" value="TreeGrafter"/>
</dbReference>
<evidence type="ECO:0000256" key="6">
    <source>
        <dbReference type="ARBA" id="ARBA00023180"/>
    </source>
</evidence>
<dbReference type="InterPro" id="IPR037579">
    <property type="entry name" value="FIB_ANG-like"/>
</dbReference>
<comment type="subcellular location">
    <subcellularLocation>
        <location evidence="1">Secreted</location>
    </subcellularLocation>
</comment>
<dbReference type="GO" id="GO:0005201">
    <property type="term" value="F:extracellular matrix structural constituent"/>
    <property type="evidence" value="ECO:0007669"/>
    <property type="project" value="TreeGrafter"/>
</dbReference>
<evidence type="ECO:0000256" key="2">
    <source>
        <dbReference type="ARBA" id="ARBA00010879"/>
    </source>
</evidence>
<keyword evidence="4" id="KW-0964">Secreted</keyword>
<dbReference type="AlphaFoldDB" id="A0AAE0QHX0"/>
<dbReference type="Gene3D" id="3.30.70.270">
    <property type="match status" value="1"/>
</dbReference>
<dbReference type="InterPro" id="IPR043128">
    <property type="entry name" value="Rev_trsase/Diguanyl_cyclase"/>
</dbReference>
<dbReference type="GO" id="GO:0005577">
    <property type="term" value="C:fibrinogen complex"/>
    <property type="evidence" value="ECO:0007669"/>
    <property type="project" value="TreeGrafter"/>
</dbReference>
<dbReference type="EMBL" id="JAUCMX010000015">
    <property type="protein sequence ID" value="KAK3521519.1"/>
    <property type="molecule type" value="Genomic_DNA"/>
</dbReference>
<feature type="domain" description="Fibrinogen C-terminal" evidence="8">
    <location>
        <begin position="397"/>
        <end position="631"/>
    </location>
</feature>
<dbReference type="SUPFAM" id="SSF56672">
    <property type="entry name" value="DNA/RNA polymerases"/>
    <property type="match status" value="1"/>
</dbReference>
<evidence type="ECO:0000256" key="3">
    <source>
        <dbReference type="ARBA" id="ARBA00012180"/>
    </source>
</evidence>
<keyword evidence="5" id="KW-1015">Disulfide bond</keyword>
<keyword evidence="10" id="KW-1185">Reference proteome</keyword>
<reference evidence="9" key="1">
    <citation type="submission" date="2023-06" db="EMBL/GenBank/DDBJ databases">
        <title>Male Hemibagrus guttatus genome.</title>
        <authorList>
            <person name="Bian C."/>
        </authorList>
    </citation>
    <scope>NUCLEOTIDE SEQUENCE</scope>
    <source>
        <strain evidence="9">Male_cb2023</strain>
        <tissue evidence="9">Muscle</tissue>
    </source>
</reference>
<dbReference type="InterPro" id="IPR020837">
    <property type="entry name" value="Fibrinogen_CS"/>
</dbReference>
<evidence type="ECO:0000313" key="10">
    <source>
        <dbReference type="Proteomes" id="UP001274896"/>
    </source>
</evidence>
<dbReference type="EC" id="3.1.26.4" evidence="3"/>
<comment type="similarity">
    <text evidence="2">Belongs to the beta type-B retroviral polymerase family. HERV class-II K(HML-2) pol subfamily.</text>
</comment>
<dbReference type="GO" id="GO:0070527">
    <property type="term" value="P:platelet aggregation"/>
    <property type="evidence" value="ECO:0007669"/>
    <property type="project" value="TreeGrafter"/>
</dbReference>
<dbReference type="Gene3D" id="4.10.530.10">
    <property type="entry name" value="Gamma-fibrinogen Carboxyl Terminal Fragment, domain 2"/>
    <property type="match status" value="1"/>
</dbReference>
<dbReference type="GO" id="GO:0030674">
    <property type="term" value="F:protein-macromolecule adaptor activity"/>
    <property type="evidence" value="ECO:0007669"/>
    <property type="project" value="TreeGrafter"/>
</dbReference>
<evidence type="ECO:0000256" key="5">
    <source>
        <dbReference type="ARBA" id="ARBA00023157"/>
    </source>
</evidence>
<proteinExistence type="inferred from homology"/>
<gene>
    <name evidence="9" type="ORF">QTP70_008599</name>
</gene>
<dbReference type="Gene3D" id="3.90.215.10">
    <property type="entry name" value="Gamma Fibrinogen, chain A, domain 1"/>
    <property type="match status" value="1"/>
</dbReference>
<evidence type="ECO:0000256" key="4">
    <source>
        <dbReference type="ARBA" id="ARBA00022525"/>
    </source>
</evidence>
<keyword evidence="6" id="KW-0325">Glycoprotein</keyword>
<dbReference type="InterPro" id="IPR002181">
    <property type="entry name" value="Fibrinogen_a/b/g_C_dom"/>
</dbReference>
<dbReference type="CDD" id="cd01650">
    <property type="entry name" value="RT_nLTR_like"/>
    <property type="match status" value="1"/>
</dbReference>
<evidence type="ECO:0000313" key="9">
    <source>
        <dbReference type="EMBL" id="KAK3521519.1"/>
    </source>
</evidence>
<protein>
    <recommendedName>
        <fullName evidence="3">ribonuclease H</fullName>
        <ecNumber evidence="3">3.1.26.4</ecNumber>
    </recommendedName>
</protein>
<comment type="caution">
    <text evidence="9">The sequence shown here is derived from an EMBL/GenBank/DDBJ whole genome shotgun (WGS) entry which is preliminary data.</text>
</comment>
<dbReference type="NCBIfam" id="NF040941">
    <property type="entry name" value="GGGWT_bact"/>
    <property type="match status" value="1"/>
</dbReference>
<sequence length="644" mass="75187">MKLWERVVEARLRKVVEICEQQYGFMPRKSTTEAIFALRILMEKYRDGQRELHCVFVDLEKAYDRVPREELWYCMRKSGVAEKYVRVVQDMYERSRTVVRCAVGQTEEFNVEVGLHQGSALSPFLFAMVMDQLSEEVRQESPWTMMFADDIVICSESREQVEENLERWRFALERRGMKVSRSKTEYMCVNEREGSGTVRLQGEEVKKVQEFKYLGSTVQSNGECGKEVKKRVQAGWNGWRKVSGVLCDQKISARIKGKVYRTVVRPAMLYGLETVSLRKRQESELEVAELKMLRFSLGVTRLDRIRNEYIRGTAHVGRLGDKVREARLRWFGHVQRRERDDCPLEVLELKSSIQKLNYELMIGDWKLMYLRTHRRFRPAAESKQDNMTLPALPSTGGNLLVHDRDCSELFDRIRPESGFYRIRPDTILEPFLVYCDMEDGGGWTVVQKRRNGKVDFNRDWMDYKNGFGHLKLNNDEFWLGNDHIHSLLYGGKKIMKIDLMDWDGEKSYAIYDNFRVADEKDKYRLYFGMYSGRAGDALSGGSNMVEQWSASHSGMPFTTRDQDNDRFLQGNCAIENKGGWWFNRCHSANLNGKFYRGGKYKAKHDNGVVWSTWRGYWYSLRHINMKVRPSTFMDSLGSGSGPDG</sequence>
<dbReference type="GO" id="GO:0004523">
    <property type="term" value="F:RNA-DNA hybrid ribonuclease activity"/>
    <property type="evidence" value="ECO:0007669"/>
    <property type="project" value="UniProtKB-EC"/>
</dbReference>
<organism evidence="9 10">
    <name type="scientific">Hemibagrus guttatus</name>
    <dbReference type="NCBI Taxonomy" id="175788"/>
    <lineage>
        <taxon>Eukaryota</taxon>
        <taxon>Metazoa</taxon>
        <taxon>Chordata</taxon>
        <taxon>Craniata</taxon>
        <taxon>Vertebrata</taxon>
        <taxon>Euteleostomi</taxon>
        <taxon>Actinopterygii</taxon>
        <taxon>Neopterygii</taxon>
        <taxon>Teleostei</taxon>
        <taxon>Ostariophysi</taxon>
        <taxon>Siluriformes</taxon>
        <taxon>Bagridae</taxon>
        <taxon>Hemibagrus</taxon>
    </lineage>
</organism>
<dbReference type="Pfam" id="PF00147">
    <property type="entry name" value="Fibrinogen_C"/>
    <property type="match status" value="1"/>
</dbReference>
<dbReference type="PROSITE" id="PS51406">
    <property type="entry name" value="FIBRINOGEN_C_2"/>
    <property type="match status" value="1"/>
</dbReference>
<dbReference type="InterPro" id="IPR036056">
    <property type="entry name" value="Fibrinogen-like_C"/>
</dbReference>
<dbReference type="GO" id="GO:0072377">
    <property type="term" value="P:blood coagulation, common pathway"/>
    <property type="evidence" value="ECO:0007669"/>
    <property type="project" value="TreeGrafter"/>
</dbReference>
<dbReference type="SMART" id="SM00186">
    <property type="entry name" value="FBG"/>
    <property type="match status" value="1"/>
</dbReference>
<dbReference type="InterPro" id="IPR014716">
    <property type="entry name" value="Fibrinogen_a/b/g_C_1"/>
</dbReference>
<dbReference type="PROSITE" id="PS00514">
    <property type="entry name" value="FIBRINOGEN_C_1"/>
    <property type="match status" value="1"/>
</dbReference>
<dbReference type="SUPFAM" id="SSF56496">
    <property type="entry name" value="Fibrinogen C-terminal domain-like"/>
    <property type="match status" value="1"/>
</dbReference>
<dbReference type="InterPro" id="IPR000477">
    <property type="entry name" value="RT_dom"/>
</dbReference>
<dbReference type="PANTHER" id="PTHR47221">
    <property type="entry name" value="FIBRINOGEN ALPHA CHAIN"/>
    <property type="match status" value="1"/>
</dbReference>